<evidence type="ECO:0000256" key="2">
    <source>
        <dbReference type="ARBA" id="ARBA00022691"/>
    </source>
</evidence>
<dbReference type="RefSeq" id="WP_122198665.1">
    <property type="nucleotide sequence ID" value="NZ_JBHSKC010000006.1"/>
</dbReference>
<gene>
    <name evidence="7" type="ORF">EBO15_34475</name>
</gene>
<dbReference type="Gene3D" id="3.40.50.280">
    <property type="entry name" value="Cobalamin-binding domain"/>
    <property type="match status" value="1"/>
</dbReference>
<keyword evidence="5" id="KW-0411">Iron-sulfur</keyword>
<dbReference type="InterPro" id="IPR006158">
    <property type="entry name" value="Cobalamin-bd"/>
</dbReference>
<keyword evidence="8" id="KW-1185">Reference proteome</keyword>
<dbReference type="PANTHER" id="PTHR43409">
    <property type="entry name" value="ANAEROBIC MAGNESIUM-PROTOPORPHYRIN IX MONOMETHYL ESTER CYCLASE-RELATED"/>
    <property type="match status" value="1"/>
</dbReference>
<proteinExistence type="predicted"/>
<keyword evidence="4" id="KW-0408">Iron</keyword>
<organism evidence="7 8">
    <name type="scientific">Actinomadura harenae</name>
    <dbReference type="NCBI Taxonomy" id="2483351"/>
    <lineage>
        <taxon>Bacteria</taxon>
        <taxon>Bacillati</taxon>
        <taxon>Actinomycetota</taxon>
        <taxon>Actinomycetes</taxon>
        <taxon>Streptosporangiales</taxon>
        <taxon>Thermomonosporaceae</taxon>
        <taxon>Actinomadura</taxon>
    </lineage>
</organism>
<dbReference type="PROSITE" id="PS51332">
    <property type="entry name" value="B12_BINDING"/>
    <property type="match status" value="1"/>
</dbReference>
<dbReference type="GO" id="GO:0031419">
    <property type="term" value="F:cobalamin binding"/>
    <property type="evidence" value="ECO:0007669"/>
    <property type="project" value="InterPro"/>
</dbReference>
<dbReference type="EMBL" id="RFFG01000096">
    <property type="protein sequence ID" value="RMI37916.1"/>
    <property type="molecule type" value="Genomic_DNA"/>
</dbReference>
<keyword evidence="2" id="KW-0949">S-adenosyl-L-methionine</keyword>
<dbReference type="AlphaFoldDB" id="A0A3M2LLB3"/>
<evidence type="ECO:0000256" key="1">
    <source>
        <dbReference type="ARBA" id="ARBA00001966"/>
    </source>
</evidence>
<evidence type="ECO:0000256" key="3">
    <source>
        <dbReference type="ARBA" id="ARBA00022723"/>
    </source>
</evidence>
<evidence type="ECO:0000256" key="4">
    <source>
        <dbReference type="ARBA" id="ARBA00023004"/>
    </source>
</evidence>
<comment type="cofactor">
    <cofactor evidence="1">
        <name>[4Fe-4S] cluster</name>
        <dbReference type="ChEBI" id="CHEBI:49883"/>
    </cofactor>
</comment>
<dbReference type="Pfam" id="PF02310">
    <property type="entry name" value="B12-binding"/>
    <property type="match status" value="1"/>
</dbReference>
<sequence>MRIVLATLPWAPVDVPSPALDALASAVASRRPGDDVEVVHANADFHQWVAERRPFTIEDYGYYSAGSRFDGRGDWVFSSALHGVPGWRADEFDASMGGTWTAHQRDLGHALHALAPAFVDRLARRVVDAAPDLVGFTSTFQQNTASLATARRVKELNPAIRTVLGGANCDGVQGAALHRNFPAVDFVVRGEGAVVFAELVGALADGGDLAPIPGLCWRDRNGVAHANPASTRPANNGATGCVNVRTIRDAASAGIRPTWNYIYGFPGEDDADHLPVLEQFPALHHLPPPMGASRIAAERPDPYFDRPVPGFTDLRPAAHYQIIYDLPERELFALAHPFRAPEQGIGEETIARLESAVDIWRSEHPGCRLVHWDTGGGVRFSNSRPQFPWSEFTVADPFGLALLRLLHSPRGLPSLVKRLTADLGVNVTHAEVRQVIDRWKALGLVFHDRGRYIHVATTADDRSMVRFIGP</sequence>
<dbReference type="GO" id="GO:0005829">
    <property type="term" value="C:cytosol"/>
    <property type="evidence" value="ECO:0007669"/>
    <property type="project" value="TreeGrafter"/>
</dbReference>
<keyword evidence="3" id="KW-0479">Metal-binding</keyword>
<evidence type="ECO:0000256" key="5">
    <source>
        <dbReference type="ARBA" id="ARBA00023014"/>
    </source>
</evidence>
<accession>A0A3M2LLB3</accession>
<dbReference type="GO" id="GO:0046872">
    <property type="term" value="F:metal ion binding"/>
    <property type="evidence" value="ECO:0007669"/>
    <property type="project" value="UniProtKB-KW"/>
</dbReference>
<dbReference type="GO" id="GO:0051536">
    <property type="term" value="F:iron-sulfur cluster binding"/>
    <property type="evidence" value="ECO:0007669"/>
    <property type="project" value="UniProtKB-KW"/>
</dbReference>
<evidence type="ECO:0000313" key="8">
    <source>
        <dbReference type="Proteomes" id="UP000282674"/>
    </source>
</evidence>
<dbReference type="PANTHER" id="PTHR43409:SF7">
    <property type="entry name" value="BLL1977 PROTEIN"/>
    <property type="match status" value="1"/>
</dbReference>
<evidence type="ECO:0000259" key="6">
    <source>
        <dbReference type="PROSITE" id="PS51332"/>
    </source>
</evidence>
<evidence type="ECO:0000313" key="7">
    <source>
        <dbReference type="EMBL" id="RMI37916.1"/>
    </source>
</evidence>
<name>A0A3M2LLB3_9ACTN</name>
<feature type="domain" description="B12-binding" evidence="6">
    <location>
        <begin position="105"/>
        <end position="210"/>
    </location>
</feature>
<dbReference type="OrthoDB" id="9801424at2"/>
<dbReference type="Proteomes" id="UP000282674">
    <property type="component" value="Unassembled WGS sequence"/>
</dbReference>
<dbReference type="CDD" id="cd02068">
    <property type="entry name" value="radical_SAM_B12_BD"/>
    <property type="match status" value="1"/>
</dbReference>
<reference evidence="7 8" key="1">
    <citation type="submission" date="2018-10" db="EMBL/GenBank/DDBJ databases">
        <title>Isolation from soil.</title>
        <authorList>
            <person name="Hu J."/>
        </authorList>
    </citation>
    <scope>NUCLEOTIDE SEQUENCE [LARGE SCALE GENOMIC DNA]</scope>
    <source>
        <strain evidence="7 8">NEAU-Ht49</strain>
    </source>
</reference>
<comment type="caution">
    <text evidence="7">The sequence shown here is derived from an EMBL/GenBank/DDBJ whole genome shotgun (WGS) entry which is preliminary data.</text>
</comment>
<dbReference type="InterPro" id="IPR051198">
    <property type="entry name" value="BchE-like"/>
</dbReference>
<protein>
    <recommendedName>
        <fullName evidence="6">B12-binding domain-containing protein</fullName>
    </recommendedName>
</protein>